<dbReference type="Proteomes" id="UP000001635">
    <property type="component" value="Chromosome"/>
</dbReference>
<evidence type="ECO:0000313" key="4">
    <source>
        <dbReference type="Proteomes" id="UP000001635"/>
    </source>
</evidence>
<dbReference type="GO" id="GO:0009055">
    <property type="term" value="F:electron transfer activity"/>
    <property type="evidence" value="ECO:0007669"/>
    <property type="project" value="TreeGrafter"/>
</dbReference>
<dbReference type="EMBL" id="CP002955">
    <property type="protein sequence ID" value="AEL28458.1"/>
    <property type="molecule type" value="Genomic_DNA"/>
</dbReference>
<evidence type="ECO:0000256" key="1">
    <source>
        <dbReference type="ARBA" id="ARBA00023002"/>
    </source>
</evidence>
<proteinExistence type="predicted"/>
<dbReference type="InterPro" id="IPR029039">
    <property type="entry name" value="Flavoprotein-like_sf"/>
</dbReference>
<dbReference type="GO" id="GO:0010181">
    <property type="term" value="F:FMN binding"/>
    <property type="evidence" value="ECO:0007669"/>
    <property type="project" value="TreeGrafter"/>
</dbReference>
<dbReference type="PANTHER" id="PTHR47307:SF1">
    <property type="entry name" value="GLUTATHIONE-REGULATED POTASSIUM-EFFLUX SYSTEM ANCILLARY PROTEIN KEFG"/>
    <property type="match status" value="1"/>
</dbReference>
<evidence type="ECO:0000259" key="2">
    <source>
        <dbReference type="Pfam" id="PF02525"/>
    </source>
</evidence>
<dbReference type="Gene3D" id="3.40.50.360">
    <property type="match status" value="1"/>
</dbReference>
<gene>
    <name evidence="3" type="ordered locus">Cycma_4773</name>
</gene>
<dbReference type="STRING" id="880070.Cycma_4773"/>
<keyword evidence="4" id="KW-1185">Reference proteome</keyword>
<dbReference type="InterPro" id="IPR003680">
    <property type="entry name" value="Flavodoxin_fold"/>
</dbReference>
<sequence length="194" mass="22490">MKNILVLIAHPKLEHSKVIANLLASIKDLENVQITDLYERYPDFNIDVQHEQESLFGADIIVWMHPFYWYAAPPLLKHWMDLVLEYNWAYGHNGIYLKGKYLFNTISTGGSPDAYSDKGHHGYPLKDFLLPYKQTASLCNMTYLPPFHVAGTHNLSILNLQKEADDFKSLILHLRDKNEIESLVKLNFLNDFNQ</sequence>
<dbReference type="AlphaFoldDB" id="G0J5K9"/>
<evidence type="ECO:0000313" key="3">
    <source>
        <dbReference type="EMBL" id="AEL28458.1"/>
    </source>
</evidence>
<dbReference type="HOGENOM" id="CLU_058643_0_2_10"/>
<dbReference type="Pfam" id="PF02525">
    <property type="entry name" value="Flavodoxin_2"/>
    <property type="match status" value="1"/>
</dbReference>
<dbReference type="PANTHER" id="PTHR47307">
    <property type="entry name" value="GLUTATHIONE-REGULATED POTASSIUM-EFFLUX SYSTEM ANCILLARY PROTEIN KEFG"/>
    <property type="match status" value="1"/>
</dbReference>
<protein>
    <submittedName>
        <fullName evidence="3">NAD(P)H dehydrogenase (Quinone)</fullName>
    </submittedName>
</protein>
<feature type="domain" description="Flavodoxin-like fold" evidence="2">
    <location>
        <begin position="2"/>
        <end position="166"/>
    </location>
</feature>
<dbReference type="OrthoDB" id="652200at2"/>
<name>G0J5K9_CYCMS</name>
<accession>G0J5K9</accession>
<dbReference type="KEGG" id="cmr:Cycma_4773"/>
<organism evidence="3 4">
    <name type="scientific">Cyclobacterium marinum (strain ATCC 25205 / DSM 745 / LMG 13164 / NCIMB 1802)</name>
    <name type="common">Flectobacillus marinus</name>
    <dbReference type="NCBI Taxonomy" id="880070"/>
    <lineage>
        <taxon>Bacteria</taxon>
        <taxon>Pseudomonadati</taxon>
        <taxon>Bacteroidota</taxon>
        <taxon>Cytophagia</taxon>
        <taxon>Cytophagales</taxon>
        <taxon>Cyclobacteriaceae</taxon>
        <taxon>Cyclobacterium</taxon>
    </lineage>
</organism>
<dbReference type="SUPFAM" id="SSF52218">
    <property type="entry name" value="Flavoproteins"/>
    <property type="match status" value="1"/>
</dbReference>
<dbReference type="eggNOG" id="COG2249">
    <property type="taxonomic scope" value="Bacteria"/>
</dbReference>
<dbReference type="InterPro" id="IPR046980">
    <property type="entry name" value="KefG/KefF"/>
</dbReference>
<keyword evidence="1" id="KW-0560">Oxidoreductase</keyword>
<reference evidence="4" key="1">
    <citation type="submission" date="2011-07" db="EMBL/GenBank/DDBJ databases">
        <title>The complete genome of Cyclobacterium marinum DSM 745.</title>
        <authorList>
            <person name="Lucas S."/>
            <person name="Han J."/>
            <person name="Lapidus A."/>
            <person name="Bruce D."/>
            <person name="Goodwin L."/>
            <person name="Pitluck S."/>
            <person name="Peters L."/>
            <person name="Kyrpides N."/>
            <person name="Mavromatis K."/>
            <person name="Ivanova N."/>
            <person name="Ovchinnikova G."/>
            <person name="Chertkov O."/>
            <person name="Detter J.C."/>
            <person name="Tapia R."/>
            <person name="Han C."/>
            <person name="Land M."/>
            <person name="Hauser L."/>
            <person name="Markowitz V."/>
            <person name="Cheng J.-F."/>
            <person name="Hugenholtz P."/>
            <person name="Woyke T."/>
            <person name="Wu D."/>
            <person name="Tindall B."/>
            <person name="Schuetze A."/>
            <person name="Brambilla E."/>
            <person name="Klenk H.-P."/>
            <person name="Eisen J.A."/>
        </authorList>
    </citation>
    <scope>NUCLEOTIDE SEQUENCE [LARGE SCALE GENOMIC DNA]</scope>
    <source>
        <strain evidence="4">ATCC 25205 / DSM 745 / LMG 13164 / NCIMB 1802</strain>
    </source>
</reference>
<dbReference type="GO" id="GO:0003955">
    <property type="term" value="F:NAD(P)H dehydrogenase (quinone) activity"/>
    <property type="evidence" value="ECO:0007669"/>
    <property type="project" value="TreeGrafter"/>
</dbReference>
<dbReference type="RefSeq" id="WP_014022738.1">
    <property type="nucleotide sequence ID" value="NC_015914.1"/>
</dbReference>